<dbReference type="AlphaFoldDB" id="A0A0B3VRE4"/>
<sequence>MRKIFFFLIPIILLSSCSTSNYTLIKGSEYISMQPNTQYLYKRTALKADKSIFIDIDIQSCNSDQSKCQYFVSVKSDKDKILEQYYETYYVNFFGDVYLTDSLYPNGTLILPARIRLGEELLLDNGDNYGLVQEKLLAYKLIPEIQVNNHEYKNCVNILFETTTPTETVDLKLVTDEITCKGIGSVRKEMQMSYKPKFANTNTEDINNSIMKFAATKSISKDMAPEGSLKPSGQKNVELNTQDYILIDTYLDILQAITHK</sequence>
<feature type="chain" id="PRO_5010412677" description="Lipoprotein" evidence="1">
    <location>
        <begin position="23"/>
        <end position="260"/>
    </location>
</feature>
<protein>
    <recommendedName>
        <fullName evidence="4">Lipoprotein</fullName>
    </recommendedName>
</protein>
<evidence type="ECO:0000313" key="3">
    <source>
        <dbReference type="EMBL" id="NDS68125.1"/>
    </source>
</evidence>
<name>A0A0B3VRE4_FRATU</name>
<dbReference type="KEGG" id="ftc:DA46_871"/>
<dbReference type="HOGENOM" id="CLU_1068551_0_0_6"/>
<reference evidence="2" key="2">
    <citation type="submission" date="2020-02" db="EMBL/GenBank/DDBJ databases">
        <title>Using affinity propagation clustering for identifying bacterial clades and subclades with whole-genome sequences of Francisella tularensis.</title>
        <authorList>
            <person name="Homeier-Bachmann T."/>
            <person name="Abdel-Glil M.Y."/>
            <person name="Hackbart A."/>
            <person name="Hotzel H."/>
            <person name="Tomaso H."/>
        </authorList>
    </citation>
    <scope>NUCLEOTIDE SEQUENCE</scope>
    <source>
        <strain evidence="3">15T0085</strain>
        <strain evidence="2">17T1429</strain>
    </source>
</reference>
<dbReference type="KEGG" id="ftv:CH67_123"/>
<keyword evidence="1" id="KW-0732">Signal</keyword>
<dbReference type="RefSeq" id="WP_003017422.1">
    <property type="nucleotide sequence ID" value="NZ_CP009693.1"/>
</dbReference>
<dbReference type="PROSITE" id="PS51257">
    <property type="entry name" value="PROKAR_LIPOPROTEIN"/>
    <property type="match status" value="1"/>
</dbReference>
<dbReference type="OMA" id="YENCVNI"/>
<proteinExistence type="predicted"/>
<reference evidence="2" key="1">
    <citation type="submission" date="2019-08" db="EMBL/GenBank/DDBJ databases">
        <authorList>
            <person name="Busch A."/>
        </authorList>
    </citation>
    <scope>NUCLEOTIDE SEQUENCE</scope>
    <source>
        <strain evidence="3">15T0085</strain>
        <strain evidence="2">17T1429</strain>
    </source>
</reference>
<evidence type="ECO:0000256" key="1">
    <source>
        <dbReference type="SAM" id="SignalP"/>
    </source>
</evidence>
<dbReference type="KEGG" id="ftz:CH68_2008"/>
<organism evidence="2">
    <name type="scientific">Francisella tularensis subsp. holarctica</name>
    <dbReference type="NCBI Taxonomy" id="119857"/>
    <lineage>
        <taxon>Bacteria</taxon>
        <taxon>Pseudomonadati</taxon>
        <taxon>Pseudomonadota</taxon>
        <taxon>Gammaproteobacteria</taxon>
        <taxon>Thiotrichales</taxon>
        <taxon>Francisellaceae</taxon>
        <taxon>Francisella</taxon>
    </lineage>
</organism>
<evidence type="ECO:0000313" key="2">
    <source>
        <dbReference type="EMBL" id="NDR88487.1"/>
    </source>
</evidence>
<evidence type="ECO:0008006" key="4">
    <source>
        <dbReference type="Google" id="ProtNLM"/>
    </source>
</evidence>
<feature type="signal peptide" evidence="1">
    <location>
        <begin position="1"/>
        <end position="22"/>
    </location>
</feature>
<accession>A0A0B3VRE4</accession>
<dbReference type="EMBL" id="JAAGJP010000015">
    <property type="protein sequence ID" value="NDS68125.1"/>
    <property type="molecule type" value="Genomic_DNA"/>
</dbReference>
<comment type="caution">
    <text evidence="2">The sequence shown here is derived from an EMBL/GenBank/DDBJ whole genome shotgun (WGS) entry which is preliminary data.</text>
</comment>
<dbReference type="EMBL" id="JAAGKH010000009">
    <property type="protein sequence ID" value="NDR88487.1"/>
    <property type="molecule type" value="Genomic_DNA"/>
</dbReference>
<gene>
    <name evidence="3" type="ORF">FWI86_03315</name>
    <name evidence="2" type="ORF">FWJ04_01920</name>
</gene>